<dbReference type="PANTHER" id="PTHR43802">
    <property type="entry name" value="ENOYL-COA HYDRATASE"/>
    <property type="match status" value="1"/>
</dbReference>
<dbReference type="InterPro" id="IPR001753">
    <property type="entry name" value="Enoyl-CoA_hydra/iso"/>
</dbReference>
<evidence type="ECO:0000313" key="2">
    <source>
        <dbReference type="EMBL" id="JAT35357.1"/>
    </source>
</evidence>
<dbReference type="EMBL" id="GEBQ01004620">
    <property type="protein sequence ID" value="JAT35357.1"/>
    <property type="molecule type" value="Transcribed_RNA"/>
</dbReference>
<protein>
    <recommendedName>
        <fullName evidence="3">Enoyl-CoA hydratase</fullName>
    </recommendedName>
</protein>
<dbReference type="Gene3D" id="1.10.287.2460">
    <property type="match status" value="1"/>
</dbReference>
<organism evidence="2">
    <name type="scientific">Graphocephala atropunctata</name>
    <dbReference type="NCBI Taxonomy" id="36148"/>
    <lineage>
        <taxon>Eukaryota</taxon>
        <taxon>Metazoa</taxon>
        <taxon>Ecdysozoa</taxon>
        <taxon>Arthropoda</taxon>
        <taxon>Hexapoda</taxon>
        <taxon>Insecta</taxon>
        <taxon>Pterygota</taxon>
        <taxon>Neoptera</taxon>
        <taxon>Paraneoptera</taxon>
        <taxon>Hemiptera</taxon>
        <taxon>Auchenorrhyncha</taxon>
        <taxon>Membracoidea</taxon>
        <taxon>Cicadellidae</taxon>
        <taxon>Cicadellinae</taxon>
        <taxon>Cicadellini</taxon>
        <taxon>Graphocephala</taxon>
    </lineage>
</organism>
<dbReference type="Gene3D" id="3.90.226.10">
    <property type="entry name" value="2-enoyl-CoA Hydratase, Chain A, domain 1"/>
    <property type="match status" value="1"/>
</dbReference>
<gene>
    <name evidence="2" type="ORF">g.13839</name>
</gene>
<dbReference type="Pfam" id="PF00378">
    <property type="entry name" value="ECH_1"/>
    <property type="match status" value="1"/>
</dbReference>
<evidence type="ECO:0000256" key="1">
    <source>
        <dbReference type="ARBA" id="ARBA00005254"/>
    </source>
</evidence>
<accession>A0A1B6MHD7</accession>
<proteinExistence type="inferred from homology"/>
<dbReference type="CDD" id="cd06558">
    <property type="entry name" value="crotonase-like"/>
    <property type="match status" value="1"/>
</dbReference>
<name>A0A1B6MHD7_9HEMI</name>
<evidence type="ECO:0008006" key="3">
    <source>
        <dbReference type="Google" id="ProtNLM"/>
    </source>
</evidence>
<dbReference type="SUPFAM" id="SSF52096">
    <property type="entry name" value="ClpP/crotonase"/>
    <property type="match status" value="1"/>
</dbReference>
<sequence>MNSCKQITKCSVCYGRFFSSSSTKCSEKTVITNRLNKVMTIGINRPDSCNALNYDTANRLSDAISQFEEDDSVSVAVIHGVAGNFCSGFDLKEMNNEPNLAEKLTALRLTDRFVSKPLVAAVSGYAVGVGMDLALWCDVRVMEDTAVLGYFQRRFGIPHSHGALDRLKHMVGLSRALDWVLTGRAIKAEEAYNCGLVGRLVACGTGLGQAYSVATSIAKFSPAALNTDRAALYLACLSEKHIQAGLVAAHREHHLQNAMKEAAEGVKKFAEGCGRHGKNTGLFDIETNMEISERQ</sequence>
<dbReference type="InterPro" id="IPR029045">
    <property type="entry name" value="ClpP/crotonase-like_dom_sf"/>
</dbReference>
<dbReference type="PANTHER" id="PTHR43802:SF1">
    <property type="entry name" value="IP11341P-RELATED"/>
    <property type="match status" value="1"/>
</dbReference>
<comment type="similarity">
    <text evidence="1">Belongs to the enoyl-CoA hydratase/isomerase family.</text>
</comment>
<dbReference type="AlphaFoldDB" id="A0A1B6MHD7"/>
<reference evidence="2" key="1">
    <citation type="submission" date="2015-11" db="EMBL/GenBank/DDBJ databases">
        <title>De novo transcriptome assembly of four potential Pierce s Disease insect vectors from Arizona vineyards.</title>
        <authorList>
            <person name="Tassone E.E."/>
        </authorList>
    </citation>
    <scope>NUCLEOTIDE SEQUENCE</scope>
</reference>